<protein>
    <submittedName>
        <fullName evidence="3">Putative N-acyl-phosphatidylethanolamine-hydrolyzing phospholipase D isoform X3</fullName>
    </submittedName>
</protein>
<dbReference type="InterPro" id="IPR001279">
    <property type="entry name" value="Metallo-B-lactamas"/>
</dbReference>
<dbReference type="EMBL" id="MRZV01000274">
    <property type="protein sequence ID" value="PIK53772.1"/>
    <property type="molecule type" value="Genomic_DNA"/>
</dbReference>
<keyword evidence="1" id="KW-0472">Membrane</keyword>
<dbReference type="Pfam" id="PF12706">
    <property type="entry name" value="Lactamase_B_2"/>
    <property type="match status" value="1"/>
</dbReference>
<keyword evidence="1" id="KW-1133">Transmembrane helix</keyword>
<dbReference type="STRING" id="307972.A0A2G8L0M9"/>
<organism evidence="3 4">
    <name type="scientific">Stichopus japonicus</name>
    <name type="common">Sea cucumber</name>
    <dbReference type="NCBI Taxonomy" id="307972"/>
    <lineage>
        <taxon>Eukaryota</taxon>
        <taxon>Metazoa</taxon>
        <taxon>Echinodermata</taxon>
        <taxon>Eleutherozoa</taxon>
        <taxon>Echinozoa</taxon>
        <taxon>Holothuroidea</taxon>
        <taxon>Aspidochirotacea</taxon>
        <taxon>Aspidochirotida</taxon>
        <taxon>Stichopodidae</taxon>
        <taxon>Apostichopus</taxon>
    </lineage>
</organism>
<evidence type="ECO:0000259" key="2">
    <source>
        <dbReference type="Pfam" id="PF12706"/>
    </source>
</evidence>
<dbReference type="GO" id="GO:0005737">
    <property type="term" value="C:cytoplasm"/>
    <property type="evidence" value="ECO:0007669"/>
    <property type="project" value="TreeGrafter"/>
</dbReference>
<dbReference type="AlphaFoldDB" id="A0A2G8L0M9"/>
<dbReference type="PANTHER" id="PTHR15032">
    <property type="entry name" value="N-ACYL-PHOSPHATIDYLETHANOLAMINE-HYDROLYZING PHOSPHOLIPASE D"/>
    <property type="match status" value="1"/>
</dbReference>
<dbReference type="PANTHER" id="PTHR15032:SF4">
    <property type="entry name" value="N-ACYL-PHOSPHATIDYLETHANOLAMINE-HYDROLYZING PHOSPHOLIPASE D"/>
    <property type="match status" value="1"/>
</dbReference>
<proteinExistence type="predicted"/>
<feature type="transmembrane region" description="Helical" evidence="1">
    <location>
        <begin position="44"/>
        <end position="60"/>
    </location>
</feature>
<dbReference type="OrthoDB" id="6279465at2759"/>
<evidence type="ECO:0000313" key="4">
    <source>
        <dbReference type="Proteomes" id="UP000230750"/>
    </source>
</evidence>
<name>A0A2G8L0M9_STIJA</name>
<gene>
    <name evidence="3" type="ORF">BSL78_09362</name>
</gene>
<keyword evidence="4" id="KW-1185">Reference proteome</keyword>
<evidence type="ECO:0000256" key="1">
    <source>
        <dbReference type="SAM" id="Phobius"/>
    </source>
</evidence>
<feature type="domain" description="Metallo-beta-lactamase" evidence="2">
    <location>
        <begin position="117"/>
        <end position="325"/>
    </location>
</feature>
<dbReference type="Proteomes" id="UP000230750">
    <property type="component" value="Unassembled WGS sequence"/>
</dbReference>
<dbReference type="SUPFAM" id="SSF56281">
    <property type="entry name" value="Metallo-hydrolase/oxidoreductase"/>
    <property type="match status" value="1"/>
</dbReference>
<evidence type="ECO:0000313" key="3">
    <source>
        <dbReference type="EMBL" id="PIK53772.1"/>
    </source>
</evidence>
<reference evidence="3 4" key="1">
    <citation type="journal article" date="2017" name="PLoS Biol.">
        <title>The sea cucumber genome provides insights into morphological evolution and visceral regeneration.</title>
        <authorList>
            <person name="Zhang X."/>
            <person name="Sun L."/>
            <person name="Yuan J."/>
            <person name="Sun Y."/>
            <person name="Gao Y."/>
            <person name="Zhang L."/>
            <person name="Li S."/>
            <person name="Dai H."/>
            <person name="Hamel J.F."/>
            <person name="Liu C."/>
            <person name="Yu Y."/>
            <person name="Liu S."/>
            <person name="Lin W."/>
            <person name="Guo K."/>
            <person name="Jin S."/>
            <person name="Xu P."/>
            <person name="Storey K.B."/>
            <person name="Huan P."/>
            <person name="Zhang T."/>
            <person name="Zhou Y."/>
            <person name="Zhang J."/>
            <person name="Lin C."/>
            <person name="Li X."/>
            <person name="Xing L."/>
            <person name="Huo D."/>
            <person name="Sun M."/>
            <person name="Wang L."/>
            <person name="Mercier A."/>
            <person name="Li F."/>
            <person name="Yang H."/>
            <person name="Xiang J."/>
        </authorList>
    </citation>
    <scope>NUCLEOTIDE SEQUENCE [LARGE SCALE GENOMIC DNA]</scope>
    <source>
        <strain evidence="3">Shaxun</strain>
        <tissue evidence="3">Muscle</tissue>
    </source>
</reference>
<sequence>MTSLSHMLKMSSDDDENTSLMQDQNLVQFRTGWLRYKNPKKWKFSLFNFFHIIINLWPYLKYFVFHKASKPNSAELNEHLPESAREPLEWLRNPPEKGIQVLWIGHASLLVRIDGINILTDPVFYDCGPRIFGFRIFNYKRFRPPAVTVKDLKDENIQIHAVVISHDHFDHLDEQSVSELVAYKADIEWYVPKNMSRWFKDRNCTNVTELGWWEERTATGNLTVTCTPAKHWCGRNLRYYYCRHLWCSWYIVGPRGSKFFFAGDTGYAQGLYPSIKNKYGSPDLAAIPIGACKPRPVMQAQHINPEEALIVHRELDAKNSIAIHWGMFALSNEKINEPIEDLKKAKRENGDGTFVTMKHGEVKRFETNEADESS</sequence>
<dbReference type="InterPro" id="IPR036866">
    <property type="entry name" value="RibonucZ/Hydroxyglut_hydro"/>
</dbReference>
<accession>A0A2G8L0M9</accession>
<keyword evidence="1" id="KW-0812">Transmembrane</keyword>
<comment type="caution">
    <text evidence="3">The sequence shown here is derived from an EMBL/GenBank/DDBJ whole genome shotgun (WGS) entry which is preliminary data.</text>
</comment>
<dbReference type="Gene3D" id="3.60.15.10">
    <property type="entry name" value="Ribonuclease Z/Hydroxyacylglutathione hydrolase-like"/>
    <property type="match status" value="1"/>
</dbReference>